<dbReference type="HOGENOM" id="CLU_034180_16_0_11"/>
<keyword evidence="2" id="KW-1003">Cell membrane</keyword>
<keyword evidence="10" id="KW-1185">Reference proteome</keyword>
<evidence type="ECO:0000256" key="5">
    <source>
        <dbReference type="ARBA" id="ARBA00023136"/>
    </source>
</evidence>
<feature type="region of interest" description="Disordered" evidence="6">
    <location>
        <begin position="442"/>
        <end position="461"/>
    </location>
</feature>
<evidence type="ECO:0000256" key="7">
    <source>
        <dbReference type="SAM" id="Phobius"/>
    </source>
</evidence>
<keyword evidence="3 7" id="KW-0812">Transmembrane</keyword>
<feature type="transmembrane region" description="Helical" evidence="7">
    <location>
        <begin position="177"/>
        <end position="196"/>
    </location>
</feature>
<protein>
    <submittedName>
        <fullName evidence="9">Major facilitator family transporter</fullName>
    </submittedName>
</protein>
<gene>
    <name evidence="9" type="ORF">HMPREF9004_0998</name>
</gene>
<feature type="transmembrane region" description="Helical" evidence="7">
    <location>
        <begin position="202"/>
        <end position="224"/>
    </location>
</feature>
<dbReference type="Pfam" id="PF07690">
    <property type="entry name" value="MFS_1"/>
    <property type="match status" value="1"/>
</dbReference>
<sequence>MSDDPRPALGPDEPSTVAPSVMSAPTATTEPVEPDPGWKRRVALFLTAQTISLFGSNIVQYAIMWHLTLTLKQGWVMGLYALVAFVPQAIVSLAGGTLADRTNRRTVIAVSDTLIALVTLGLAVSMSLGRASLALILVAVAVRSVGQGFQQPAVSALLPQLTPAAHLMRVNGINQTVTSAMMLLSPIVAGAVYAWGGLVPTFWIDVVTAFVGVAIVLTIPVATIRSGAAEGASFVQDFAAGIRYVRSHRVVAWLLVLFTVIYLLVVAPTFLDPLFITRSFTPEVWALTGIEVAFSAGMGIGGILVAILAAKWHQGRMLMVSCLSFGLLGAAFGLTPLLGRTIGLYTMFAIMVVVAIAIPFFSAPVMTLVATTVEPEFMGRVSSLMSIVAVLAMPAGMTVLGPLADRVPIEWIFIATGLAAFVFTVAAFAAAPGRYVLSLSGGGASAGDEGGRGSADSDGAR</sequence>
<dbReference type="AlphaFoldDB" id="N6WDV2"/>
<dbReference type="Gene3D" id="1.20.1250.20">
    <property type="entry name" value="MFS general substrate transporter like domains"/>
    <property type="match status" value="1"/>
</dbReference>
<evidence type="ECO:0000259" key="8">
    <source>
        <dbReference type="PROSITE" id="PS50850"/>
    </source>
</evidence>
<organism evidence="9 10">
    <name type="scientific">Schaalia cardiffensis F0333</name>
    <dbReference type="NCBI Taxonomy" id="888050"/>
    <lineage>
        <taxon>Bacteria</taxon>
        <taxon>Bacillati</taxon>
        <taxon>Actinomycetota</taxon>
        <taxon>Actinomycetes</taxon>
        <taxon>Actinomycetales</taxon>
        <taxon>Actinomycetaceae</taxon>
        <taxon>Schaalia</taxon>
    </lineage>
</organism>
<comment type="caution">
    <text evidence="9">The sequence shown here is derived from an EMBL/GenBank/DDBJ whole genome shotgun (WGS) entry which is preliminary data.</text>
</comment>
<feature type="domain" description="Major facilitator superfamily (MFS) profile" evidence="8">
    <location>
        <begin position="36"/>
        <end position="435"/>
    </location>
</feature>
<feature type="transmembrane region" description="Helical" evidence="7">
    <location>
        <begin position="317"/>
        <end position="338"/>
    </location>
</feature>
<dbReference type="InterPro" id="IPR036259">
    <property type="entry name" value="MFS_trans_sf"/>
</dbReference>
<feature type="transmembrane region" description="Helical" evidence="7">
    <location>
        <begin position="344"/>
        <end position="369"/>
    </location>
</feature>
<dbReference type="PROSITE" id="PS50850">
    <property type="entry name" value="MFS"/>
    <property type="match status" value="1"/>
</dbReference>
<dbReference type="InterPro" id="IPR020846">
    <property type="entry name" value="MFS_dom"/>
</dbReference>
<evidence type="ECO:0000256" key="4">
    <source>
        <dbReference type="ARBA" id="ARBA00022989"/>
    </source>
</evidence>
<dbReference type="EMBL" id="AQHZ01000015">
    <property type="protein sequence ID" value="ENO18429.1"/>
    <property type="molecule type" value="Genomic_DNA"/>
</dbReference>
<evidence type="ECO:0000256" key="1">
    <source>
        <dbReference type="ARBA" id="ARBA00004651"/>
    </source>
</evidence>
<dbReference type="InterPro" id="IPR011701">
    <property type="entry name" value="MFS"/>
</dbReference>
<proteinExistence type="predicted"/>
<feature type="region of interest" description="Disordered" evidence="6">
    <location>
        <begin position="1"/>
        <end position="35"/>
    </location>
</feature>
<dbReference type="GO" id="GO:0005886">
    <property type="term" value="C:plasma membrane"/>
    <property type="evidence" value="ECO:0007669"/>
    <property type="project" value="UniProtKB-SubCell"/>
</dbReference>
<comment type="subcellular location">
    <subcellularLocation>
        <location evidence="1">Cell membrane</location>
        <topology evidence="1">Multi-pass membrane protein</topology>
    </subcellularLocation>
</comment>
<evidence type="ECO:0000313" key="10">
    <source>
        <dbReference type="Proteomes" id="UP000013015"/>
    </source>
</evidence>
<reference evidence="9 10" key="1">
    <citation type="submission" date="2013-03" db="EMBL/GenBank/DDBJ databases">
        <title>Reference genome for the Human Microbiome Project.</title>
        <authorList>
            <person name="Aqrawi P."/>
            <person name="Ayvaz T."/>
            <person name="Bess C."/>
            <person name="Blankenburg K."/>
            <person name="Coyle M."/>
            <person name="Deng J."/>
            <person name="Forbes L."/>
            <person name="Fowler G."/>
            <person name="Francisco L."/>
            <person name="Fu Q."/>
            <person name="Gibbs R."/>
            <person name="Gross S."/>
            <person name="Gubbala S."/>
            <person name="Hale W."/>
            <person name="Hemphill L."/>
            <person name="Highlander S."/>
            <person name="Hirani K."/>
            <person name="Jackson L."/>
            <person name="Jakkamsetti A."/>
            <person name="Javaid M."/>
            <person name="Jayaseelan J.C."/>
            <person name="Jiang H."/>
            <person name="Joshi V."/>
            <person name="Korchina V."/>
            <person name="Kovar C."/>
            <person name="Lara F."/>
            <person name="Lee S."/>
            <person name="Liu Y."/>
            <person name="Mata R."/>
            <person name="Mathew T."/>
            <person name="Munidasa M."/>
            <person name="Muzny D."/>
            <person name="Nazareth L."/>
            <person name="Ngo R."/>
            <person name="Nguyen L."/>
            <person name="Nguyen N."/>
            <person name="Okwuonu G."/>
            <person name="Ongeri F."/>
            <person name="Palculict T."/>
            <person name="Patil S."/>
            <person name="Petrosino J."/>
            <person name="Pham C."/>
            <person name="Pham P."/>
            <person name="Pu L.-L."/>
            <person name="Qin X."/>
            <person name="Qu J."/>
            <person name="Reid J."/>
            <person name="Ross M."/>
            <person name="Ruth R."/>
            <person name="Saada N."/>
            <person name="San Lucas F."/>
            <person name="Santibanez J."/>
            <person name="Shang Y."/>
            <person name="Simmons D."/>
            <person name="Song X.-Z."/>
            <person name="Tang L.-Y."/>
            <person name="Thornton R."/>
            <person name="Warren J."/>
            <person name="Weissenberger G."/>
            <person name="Wilczek-Boney K."/>
            <person name="Worley K."/>
            <person name="Youmans B."/>
            <person name="Zhang J."/>
            <person name="Zhang L."/>
            <person name="Zhao Z."/>
            <person name="Zhou C."/>
            <person name="Zhu D."/>
            <person name="Zhu Y."/>
        </authorList>
    </citation>
    <scope>NUCLEOTIDE SEQUENCE [LARGE SCALE GENOMIC DNA]</scope>
    <source>
        <strain evidence="9 10">F0333</strain>
    </source>
</reference>
<dbReference type="eggNOG" id="COG2814">
    <property type="taxonomic scope" value="Bacteria"/>
</dbReference>
<dbReference type="PANTHER" id="PTHR23513">
    <property type="entry name" value="INTEGRAL MEMBRANE EFFLUX PROTEIN-RELATED"/>
    <property type="match status" value="1"/>
</dbReference>
<feature type="transmembrane region" description="Helical" evidence="7">
    <location>
        <begin position="381"/>
        <end position="403"/>
    </location>
</feature>
<dbReference type="PATRIC" id="fig|888050.3.peg.944"/>
<dbReference type="RefSeq" id="WP_005962977.1">
    <property type="nucleotide sequence ID" value="NZ_CP040505.1"/>
</dbReference>
<feature type="transmembrane region" description="Helical" evidence="7">
    <location>
        <begin position="290"/>
        <end position="310"/>
    </location>
</feature>
<evidence type="ECO:0000256" key="2">
    <source>
        <dbReference type="ARBA" id="ARBA00022475"/>
    </source>
</evidence>
<evidence type="ECO:0000256" key="3">
    <source>
        <dbReference type="ARBA" id="ARBA00022692"/>
    </source>
</evidence>
<name>N6WDV2_9ACTO</name>
<dbReference type="CDD" id="cd06173">
    <property type="entry name" value="MFS_MefA_like"/>
    <property type="match status" value="1"/>
</dbReference>
<dbReference type="SUPFAM" id="SSF103473">
    <property type="entry name" value="MFS general substrate transporter"/>
    <property type="match status" value="1"/>
</dbReference>
<keyword evidence="4 7" id="KW-1133">Transmembrane helix</keyword>
<dbReference type="PANTHER" id="PTHR23513:SF6">
    <property type="entry name" value="MAJOR FACILITATOR SUPERFAMILY ASSOCIATED DOMAIN-CONTAINING PROTEIN"/>
    <property type="match status" value="1"/>
</dbReference>
<keyword evidence="5 7" id="KW-0472">Membrane</keyword>
<dbReference type="Proteomes" id="UP000013015">
    <property type="component" value="Unassembled WGS sequence"/>
</dbReference>
<feature type="transmembrane region" description="Helical" evidence="7">
    <location>
        <begin position="42"/>
        <end position="63"/>
    </location>
</feature>
<evidence type="ECO:0000256" key="6">
    <source>
        <dbReference type="SAM" id="MobiDB-lite"/>
    </source>
</evidence>
<accession>N6WDV2</accession>
<feature type="transmembrane region" description="Helical" evidence="7">
    <location>
        <begin position="409"/>
        <end position="431"/>
    </location>
</feature>
<dbReference type="GO" id="GO:0022857">
    <property type="term" value="F:transmembrane transporter activity"/>
    <property type="evidence" value="ECO:0007669"/>
    <property type="project" value="InterPro"/>
</dbReference>
<feature type="transmembrane region" description="Helical" evidence="7">
    <location>
        <begin position="250"/>
        <end position="270"/>
    </location>
</feature>
<evidence type="ECO:0000313" key="9">
    <source>
        <dbReference type="EMBL" id="ENO18429.1"/>
    </source>
</evidence>
<feature type="transmembrane region" description="Helical" evidence="7">
    <location>
        <begin position="75"/>
        <end position="94"/>
    </location>
</feature>